<keyword evidence="8 11" id="KW-0539">Nucleus</keyword>
<dbReference type="PANTHER" id="PTHR23245:SF36">
    <property type="entry name" value="TRNA (GUANINE(37)-N1)-METHYLTRANSFERASE"/>
    <property type="match status" value="1"/>
</dbReference>
<evidence type="ECO:0000256" key="3">
    <source>
        <dbReference type="ARBA" id="ARBA00022603"/>
    </source>
</evidence>
<comment type="caution">
    <text evidence="14">The sequence shown here is derived from an EMBL/GenBank/DDBJ whole genome shotgun (WGS) entry which is preliminary data.</text>
</comment>
<keyword evidence="6 11" id="KW-0819">tRNA processing</keyword>
<name>A0AA40G7J9_9HYME</name>
<dbReference type="InterPro" id="IPR025792">
    <property type="entry name" value="tRNA_Gua_MeTrfase_euk"/>
</dbReference>
<dbReference type="InterPro" id="IPR056743">
    <property type="entry name" value="TRM5-TYW2-like_MTfase"/>
</dbReference>
<dbReference type="AlphaFoldDB" id="A0AA40G7J9"/>
<evidence type="ECO:0000313" key="15">
    <source>
        <dbReference type="Proteomes" id="UP001177670"/>
    </source>
</evidence>
<dbReference type="GO" id="GO:0005634">
    <property type="term" value="C:nucleus"/>
    <property type="evidence" value="ECO:0007669"/>
    <property type="project" value="UniProtKB-SubCell"/>
</dbReference>
<evidence type="ECO:0000256" key="9">
    <source>
        <dbReference type="ARBA" id="ARBA00045951"/>
    </source>
</evidence>
<dbReference type="InterPro" id="IPR031389">
    <property type="entry name" value="RBIS"/>
</dbReference>
<keyword evidence="3 11" id="KW-0489">Methyltransferase</keyword>
<evidence type="ECO:0000256" key="4">
    <source>
        <dbReference type="ARBA" id="ARBA00022679"/>
    </source>
</evidence>
<comment type="similarity">
    <text evidence="1">Belongs to the class I-like SAM-binding methyltransferase superfamily. TRM5/TYW2 family.</text>
</comment>
<dbReference type="InterPro" id="IPR056744">
    <property type="entry name" value="TRM5/TYW2-like_N"/>
</dbReference>
<dbReference type="EC" id="2.1.1.228" evidence="11"/>
<dbReference type="GO" id="GO:0042254">
    <property type="term" value="P:ribosome biogenesis"/>
    <property type="evidence" value="ECO:0007669"/>
    <property type="project" value="InterPro"/>
</dbReference>
<dbReference type="GO" id="GO:0002939">
    <property type="term" value="P:tRNA N1-guanine methylation"/>
    <property type="evidence" value="ECO:0007669"/>
    <property type="project" value="TreeGrafter"/>
</dbReference>
<evidence type="ECO:0000313" key="14">
    <source>
        <dbReference type="EMBL" id="KAK1132183.1"/>
    </source>
</evidence>
<reference evidence="14" key="1">
    <citation type="submission" date="2021-10" db="EMBL/GenBank/DDBJ databases">
        <title>Melipona bicolor Genome sequencing and assembly.</title>
        <authorList>
            <person name="Araujo N.S."/>
            <person name="Arias M.C."/>
        </authorList>
    </citation>
    <scope>NUCLEOTIDE SEQUENCE</scope>
    <source>
        <strain evidence="14">USP_2M_L1-L4_2017</strain>
        <tissue evidence="14">Whole body</tissue>
    </source>
</reference>
<feature type="binding site" evidence="11">
    <location>
        <begin position="254"/>
        <end position="255"/>
    </location>
    <ligand>
        <name>S-adenosyl-L-methionine</name>
        <dbReference type="ChEBI" id="CHEBI:59789"/>
    </ligand>
</feature>
<dbReference type="Pfam" id="PF25133">
    <property type="entry name" value="TYW2_N_2"/>
    <property type="match status" value="1"/>
</dbReference>
<dbReference type="InterPro" id="IPR030382">
    <property type="entry name" value="MeTrfase_TRM5/TYW2"/>
</dbReference>
<evidence type="ECO:0000256" key="12">
    <source>
        <dbReference type="SAM" id="MobiDB-lite"/>
    </source>
</evidence>
<organism evidence="14 15">
    <name type="scientific">Melipona bicolor</name>
    <dbReference type="NCBI Taxonomy" id="60889"/>
    <lineage>
        <taxon>Eukaryota</taxon>
        <taxon>Metazoa</taxon>
        <taxon>Ecdysozoa</taxon>
        <taxon>Arthropoda</taxon>
        <taxon>Hexapoda</taxon>
        <taxon>Insecta</taxon>
        <taxon>Pterygota</taxon>
        <taxon>Neoptera</taxon>
        <taxon>Endopterygota</taxon>
        <taxon>Hymenoptera</taxon>
        <taxon>Apocrita</taxon>
        <taxon>Aculeata</taxon>
        <taxon>Apoidea</taxon>
        <taxon>Anthophila</taxon>
        <taxon>Apidae</taxon>
        <taxon>Melipona</taxon>
    </lineage>
</organism>
<feature type="region of interest" description="Disordered" evidence="12">
    <location>
        <begin position="505"/>
        <end position="537"/>
    </location>
</feature>
<dbReference type="FunFam" id="3.30.300.110:FF:000001">
    <property type="entry name" value="tRNA (guanine(37)-N1)-methyltransferase"/>
    <property type="match status" value="1"/>
</dbReference>
<comment type="function">
    <text evidence="11">Specifically methylates the N1 position of guanosine-37 in various cytoplasmic and mitochondrial tRNAs. Methylation is not dependent on the nature of the nucleoside 5' of the target nucleoside. This is the first step in the biosynthesis of wybutosine (yW), a modified base adjacent to the anticodon of tRNAs and required for accurate decoding.</text>
</comment>
<dbReference type="InterPro" id="IPR029063">
    <property type="entry name" value="SAM-dependent_MTases_sf"/>
</dbReference>
<comment type="similarity">
    <text evidence="11">Belongs to the TRM5 / TYW2 family.</text>
</comment>
<feature type="binding site" evidence="11">
    <location>
        <position position="312"/>
    </location>
    <ligand>
        <name>S-adenosyl-L-methionine</name>
        <dbReference type="ChEBI" id="CHEBI:59789"/>
    </ligand>
</feature>
<keyword evidence="2 11" id="KW-0963">Cytoplasm</keyword>
<feature type="domain" description="SAM-dependent methyltransferase TRM5/TYW2-type" evidence="13">
    <location>
        <begin position="127"/>
        <end position="402"/>
    </location>
</feature>
<feature type="binding site" evidence="11">
    <location>
        <position position="216"/>
    </location>
    <ligand>
        <name>S-adenosyl-L-methionine</name>
        <dbReference type="ChEBI" id="CHEBI:59789"/>
    </ligand>
</feature>
<evidence type="ECO:0000256" key="7">
    <source>
        <dbReference type="ARBA" id="ARBA00023128"/>
    </source>
</evidence>
<dbReference type="Gene3D" id="3.30.300.110">
    <property type="entry name" value="Met-10+ protein-like domains"/>
    <property type="match status" value="1"/>
</dbReference>
<dbReference type="Pfam" id="PF15679">
    <property type="entry name" value="DUF4665"/>
    <property type="match status" value="1"/>
</dbReference>
<gene>
    <name evidence="14" type="ORF">K0M31_016306</name>
</gene>
<dbReference type="Proteomes" id="UP001177670">
    <property type="component" value="Unassembled WGS sequence"/>
</dbReference>
<evidence type="ECO:0000256" key="5">
    <source>
        <dbReference type="ARBA" id="ARBA00022691"/>
    </source>
</evidence>
<evidence type="ECO:0000256" key="10">
    <source>
        <dbReference type="ARBA" id="ARBA00047783"/>
    </source>
</evidence>
<feature type="binding site" evidence="11">
    <location>
        <begin position="282"/>
        <end position="283"/>
    </location>
    <ligand>
        <name>S-adenosyl-L-methionine</name>
        <dbReference type="ChEBI" id="CHEBI:59789"/>
    </ligand>
</feature>
<dbReference type="Gene3D" id="3.40.50.150">
    <property type="entry name" value="Vaccinia Virus protein VP39"/>
    <property type="match status" value="1"/>
</dbReference>
<dbReference type="GO" id="GO:0005759">
    <property type="term" value="C:mitochondrial matrix"/>
    <property type="evidence" value="ECO:0007669"/>
    <property type="project" value="UniProtKB-SubCell"/>
</dbReference>
<dbReference type="PANTHER" id="PTHR23245">
    <property type="entry name" value="TRNA METHYLTRANSFERASE"/>
    <property type="match status" value="1"/>
</dbReference>
<keyword evidence="15" id="KW-1185">Reference proteome</keyword>
<dbReference type="GO" id="GO:0052906">
    <property type="term" value="F:tRNA (guanine(37)-N1)-methyltransferase activity"/>
    <property type="evidence" value="ECO:0007669"/>
    <property type="project" value="UniProtKB-UniRule"/>
</dbReference>
<dbReference type="SUPFAM" id="SSF53335">
    <property type="entry name" value="S-adenosyl-L-methionine-dependent methyltransferases"/>
    <property type="match status" value="1"/>
</dbReference>
<sequence length="537" mass="61770">MTSLLVPPESVRGMTYLDRTAFTVTVELPFLKICGTTLSKTIPVLKKYLFKRRNFKSVQKENDETVIYLNPMLIKTFEDFTEKEKKQLLEMYENFGTAKLILKYDNWASYEILRAILPKEIDVPTSYSIIGHILHLNLRDMHLPYKTIIGQVYLDTIPNVRTVLNKINMIDTTFRNFTMEILAGDENTITTVKENGYTYELDFSKVYWNPRLSTEHETVVMYMKPNDVLYDVFAGIGPFAIPAARKGIKVFANDLNPESYKWLQKNVIINKVQKNIQCFNMDGSNFLKIIFKADILNRRAAKKTGMEHIVMNLPALAVEFLDVFFDSFDENEIKQMCCQPPTIHLYCFVKTNKGEDACKLGQLLIEQKLGCKLSSDSLIELHFVRNVSLNKDMIRVSFLLTENVLKGEEPAMKRLKTENTVNVLSRIMGKNKGLQKKQTSKNVFKVATVRSVKLKAKAQKVLTNLKKLHLKENKTVKGNKDKTLQIDQQLQELQKEVHQSKPKMKVVNTKQEKKKKAQTATPVQTDATTSLVEKMQI</sequence>
<evidence type="ECO:0000256" key="11">
    <source>
        <dbReference type="HAMAP-Rule" id="MF_03152"/>
    </source>
</evidence>
<evidence type="ECO:0000256" key="1">
    <source>
        <dbReference type="ARBA" id="ARBA00009775"/>
    </source>
</evidence>
<feature type="compositionally biased region" description="Polar residues" evidence="12">
    <location>
        <begin position="521"/>
        <end position="531"/>
    </location>
</feature>
<evidence type="ECO:0000256" key="2">
    <source>
        <dbReference type="ARBA" id="ARBA00022490"/>
    </source>
</evidence>
<protein>
    <recommendedName>
        <fullName evidence="11">tRNA (guanine(37)-N1)-methyltransferase</fullName>
        <ecNumber evidence="11">2.1.1.228</ecNumber>
    </recommendedName>
    <alternativeName>
        <fullName evidence="11">M1G-methyltransferase</fullName>
    </alternativeName>
    <alternativeName>
        <fullName evidence="11">tRNA [GM37] methyltransferase</fullName>
    </alternativeName>
    <alternativeName>
        <fullName evidence="11">tRNA methyltransferase 5 homolog</fullName>
    </alternativeName>
</protein>
<evidence type="ECO:0000256" key="8">
    <source>
        <dbReference type="ARBA" id="ARBA00023242"/>
    </source>
</evidence>
<keyword evidence="4 11" id="KW-0808">Transferase</keyword>
<keyword evidence="5 11" id="KW-0949">S-adenosyl-L-methionine</keyword>
<proteinExistence type="inferred from homology"/>
<dbReference type="HAMAP" id="MF_03152">
    <property type="entry name" value="TRM5"/>
    <property type="match status" value="1"/>
</dbReference>
<dbReference type="EMBL" id="JAHYIQ010000005">
    <property type="protein sequence ID" value="KAK1132183.1"/>
    <property type="molecule type" value="Genomic_DNA"/>
</dbReference>
<comment type="subunit">
    <text evidence="11">Monomer.</text>
</comment>
<dbReference type="Pfam" id="PF02475">
    <property type="entry name" value="TRM5-TYW2_MTfase"/>
    <property type="match status" value="1"/>
</dbReference>
<comment type="subcellular location">
    <subcellularLocation>
        <location evidence="11">Mitochondrion matrix</location>
    </subcellularLocation>
    <subcellularLocation>
        <location evidence="11">Nucleus</location>
    </subcellularLocation>
    <subcellularLocation>
        <location evidence="11">Cytoplasm</location>
    </subcellularLocation>
    <text evidence="11">Predominantly in the mitochondria and in the nucleus.</text>
</comment>
<dbReference type="PROSITE" id="PS51684">
    <property type="entry name" value="SAM_MT_TRM5_TYW2"/>
    <property type="match status" value="1"/>
</dbReference>
<evidence type="ECO:0000259" key="13">
    <source>
        <dbReference type="PROSITE" id="PS51684"/>
    </source>
</evidence>
<dbReference type="CDD" id="cd02440">
    <property type="entry name" value="AdoMet_MTases"/>
    <property type="match status" value="1"/>
</dbReference>
<accession>A0AA40G7J9</accession>
<comment type="function">
    <text evidence="9">Involved in mitochondrial tRNA methylation. Specifically methylates the N1 position of guanosine-37 in various tRNAs. Methylation is not dependent on the nature of the nucleoside 5' of the target nucleoside. This is the first step in the biosynthesis of wybutosine (yW), a modified base adjacent to the anticodon of tRNAs and required for accurate decoding.</text>
</comment>
<keyword evidence="7 11" id="KW-0496">Mitochondrion</keyword>
<dbReference type="GO" id="GO:0070901">
    <property type="term" value="P:mitochondrial tRNA methylation"/>
    <property type="evidence" value="ECO:0007669"/>
    <property type="project" value="TreeGrafter"/>
</dbReference>
<comment type="catalytic activity">
    <reaction evidence="10 11">
        <text>guanosine(37) in tRNA + S-adenosyl-L-methionine = N(1)-methylguanosine(37) in tRNA + S-adenosyl-L-homocysteine + H(+)</text>
        <dbReference type="Rhea" id="RHEA:36899"/>
        <dbReference type="Rhea" id="RHEA-COMP:10145"/>
        <dbReference type="Rhea" id="RHEA-COMP:10147"/>
        <dbReference type="ChEBI" id="CHEBI:15378"/>
        <dbReference type="ChEBI" id="CHEBI:57856"/>
        <dbReference type="ChEBI" id="CHEBI:59789"/>
        <dbReference type="ChEBI" id="CHEBI:73542"/>
        <dbReference type="ChEBI" id="CHEBI:74269"/>
        <dbReference type="EC" id="2.1.1.228"/>
    </reaction>
</comment>
<evidence type="ECO:0000256" key="6">
    <source>
        <dbReference type="ARBA" id="ARBA00022694"/>
    </source>
</evidence>